<evidence type="ECO:0008006" key="3">
    <source>
        <dbReference type="Google" id="ProtNLM"/>
    </source>
</evidence>
<name>A0ABT7B5N8_9CYAN</name>
<comment type="caution">
    <text evidence="1">The sequence shown here is derived from an EMBL/GenBank/DDBJ whole genome shotgun (WGS) entry which is preliminary data.</text>
</comment>
<dbReference type="Proteomes" id="UP001235849">
    <property type="component" value="Unassembled WGS sequence"/>
</dbReference>
<evidence type="ECO:0000313" key="1">
    <source>
        <dbReference type="EMBL" id="MDJ1174480.1"/>
    </source>
</evidence>
<protein>
    <recommendedName>
        <fullName evidence="3">Transposase</fullName>
    </recommendedName>
</protein>
<keyword evidence="2" id="KW-1185">Reference proteome</keyword>
<evidence type="ECO:0000313" key="2">
    <source>
        <dbReference type="Proteomes" id="UP001235849"/>
    </source>
</evidence>
<proteinExistence type="predicted"/>
<dbReference type="EMBL" id="JAQOSO010000055">
    <property type="protein sequence ID" value="MDJ1174480.1"/>
    <property type="molecule type" value="Genomic_DNA"/>
</dbReference>
<gene>
    <name evidence="1" type="ORF">PMG25_10300</name>
</gene>
<dbReference type="RefSeq" id="WP_283766810.1">
    <property type="nucleotide sequence ID" value="NZ_JAQOSO010000055.1"/>
</dbReference>
<sequence length="61" mass="6884">MQELIRDHFQRHPHLGKQQELLIGAVMRKLLHLAFALLKSQKPFDPNYTIAAPSAVPIASP</sequence>
<organism evidence="1 2">
    <name type="scientific">Roseofilum capinflatum BLCC-M114</name>
    <dbReference type="NCBI Taxonomy" id="3022440"/>
    <lineage>
        <taxon>Bacteria</taxon>
        <taxon>Bacillati</taxon>
        <taxon>Cyanobacteriota</taxon>
        <taxon>Cyanophyceae</taxon>
        <taxon>Desertifilales</taxon>
        <taxon>Desertifilaceae</taxon>
        <taxon>Roseofilum</taxon>
        <taxon>Roseofilum capinflatum</taxon>
    </lineage>
</organism>
<reference evidence="1 2" key="1">
    <citation type="submission" date="2023-01" db="EMBL/GenBank/DDBJ databases">
        <title>Novel diversity within Roseofilum (Cyanobacteria; Desertifilaceae) from marine benthic mats with descriptions of four novel species.</title>
        <authorList>
            <person name="Wang Y."/>
            <person name="Berthold D.E."/>
            <person name="Hu J."/>
            <person name="Lefler F.W."/>
            <person name="Laughinghouse H.D. IV."/>
        </authorList>
    </citation>
    <scope>NUCLEOTIDE SEQUENCE [LARGE SCALE GENOMIC DNA]</scope>
    <source>
        <strain evidence="1 2">BLCC-M114</strain>
    </source>
</reference>
<accession>A0ABT7B5N8</accession>